<evidence type="ECO:0000313" key="12">
    <source>
        <dbReference type="Proteomes" id="UP000236731"/>
    </source>
</evidence>
<dbReference type="SUPFAM" id="SSF51338">
    <property type="entry name" value="Composite domain of metallo-dependent hydrolases"/>
    <property type="match status" value="1"/>
</dbReference>
<evidence type="ECO:0000256" key="4">
    <source>
        <dbReference type="ARBA" id="ARBA00022723"/>
    </source>
</evidence>
<evidence type="ECO:0000259" key="10">
    <source>
        <dbReference type="Pfam" id="PF07969"/>
    </source>
</evidence>
<dbReference type="RefSeq" id="WP_103907017.1">
    <property type="nucleotide sequence ID" value="NZ_CP049246.1"/>
</dbReference>
<dbReference type="AlphaFoldDB" id="A0A1H6B3N5"/>
<keyword evidence="7" id="KW-0862">Zinc</keyword>
<keyword evidence="3" id="KW-0963">Cytoplasm</keyword>
<feature type="domain" description="Amidohydrolase 3" evidence="10">
    <location>
        <begin position="122"/>
        <end position="413"/>
    </location>
</feature>
<dbReference type="PANTHER" id="PTHR42752:SF1">
    <property type="entry name" value="IMIDAZOLONEPROPIONASE-RELATED"/>
    <property type="match status" value="1"/>
</dbReference>
<reference evidence="12" key="1">
    <citation type="submission" date="2016-10" db="EMBL/GenBank/DDBJ databases">
        <authorList>
            <person name="Varghese N."/>
            <person name="Submissions S."/>
        </authorList>
    </citation>
    <scope>NUCLEOTIDE SEQUENCE [LARGE SCALE GENOMIC DNA]</scope>
    <source>
        <strain evidence="12">DSM 22361</strain>
    </source>
</reference>
<keyword evidence="8" id="KW-0408">Iron</keyword>
<evidence type="ECO:0000256" key="9">
    <source>
        <dbReference type="NCBIfam" id="TIGR01224"/>
    </source>
</evidence>
<evidence type="ECO:0000313" key="11">
    <source>
        <dbReference type="EMBL" id="SEG54746.1"/>
    </source>
</evidence>
<keyword evidence="5" id="KW-0378">Hydrolase</keyword>
<dbReference type="InterPro" id="IPR032466">
    <property type="entry name" value="Metal_Hydrolase"/>
</dbReference>
<evidence type="ECO:0000256" key="8">
    <source>
        <dbReference type="ARBA" id="ARBA00023004"/>
    </source>
</evidence>
<dbReference type="Gene3D" id="3.20.20.140">
    <property type="entry name" value="Metal-dependent hydrolases"/>
    <property type="match status" value="1"/>
</dbReference>
<dbReference type="InterPro" id="IPR011059">
    <property type="entry name" value="Metal-dep_hydrolase_composite"/>
</dbReference>
<evidence type="ECO:0000256" key="3">
    <source>
        <dbReference type="ARBA" id="ARBA00022490"/>
    </source>
</evidence>
<evidence type="ECO:0000256" key="7">
    <source>
        <dbReference type="ARBA" id="ARBA00022833"/>
    </source>
</evidence>
<protein>
    <recommendedName>
        <fullName evidence="2 9">Imidazolonepropionase</fullName>
        <ecNumber evidence="2 9">3.5.2.7</ecNumber>
    </recommendedName>
</protein>
<dbReference type="NCBIfam" id="TIGR01224">
    <property type="entry name" value="hutI"/>
    <property type="match status" value="1"/>
</dbReference>
<dbReference type="SUPFAM" id="SSF51556">
    <property type="entry name" value="Metallo-dependent hydrolases"/>
    <property type="match status" value="1"/>
</dbReference>
<evidence type="ECO:0000256" key="2">
    <source>
        <dbReference type="ARBA" id="ARBA00012864"/>
    </source>
</evidence>
<proteinExistence type="predicted"/>
<dbReference type="GO" id="GO:0050480">
    <property type="term" value="F:imidazolonepropionase activity"/>
    <property type="evidence" value="ECO:0007669"/>
    <property type="project" value="UniProtKB-UniRule"/>
</dbReference>
<dbReference type="Proteomes" id="UP000236731">
    <property type="component" value="Unassembled WGS sequence"/>
</dbReference>
<comment type="pathway">
    <text evidence="1">Amino-acid degradation.</text>
</comment>
<evidence type="ECO:0000256" key="5">
    <source>
        <dbReference type="ARBA" id="ARBA00022801"/>
    </source>
</evidence>
<dbReference type="GO" id="GO:0046872">
    <property type="term" value="F:metal ion binding"/>
    <property type="evidence" value="ECO:0007669"/>
    <property type="project" value="UniProtKB-KW"/>
</dbReference>
<organism evidence="11 12">
    <name type="scientific">Sphingobacterium lactis</name>
    <dbReference type="NCBI Taxonomy" id="797291"/>
    <lineage>
        <taxon>Bacteria</taxon>
        <taxon>Pseudomonadati</taxon>
        <taxon>Bacteroidota</taxon>
        <taxon>Sphingobacteriia</taxon>
        <taxon>Sphingobacteriales</taxon>
        <taxon>Sphingobacteriaceae</taxon>
        <taxon>Sphingobacterium</taxon>
    </lineage>
</organism>
<keyword evidence="6" id="KW-0369">Histidine metabolism</keyword>
<gene>
    <name evidence="11" type="ORF">SAMN05421877_109104</name>
</gene>
<name>A0A1H6B3N5_9SPHI</name>
<dbReference type="InterPro" id="IPR005920">
    <property type="entry name" value="HutI"/>
</dbReference>
<dbReference type="EMBL" id="FNUT01000009">
    <property type="protein sequence ID" value="SEG54746.1"/>
    <property type="molecule type" value="Genomic_DNA"/>
</dbReference>
<dbReference type="PANTHER" id="PTHR42752">
    <property type="entry name" value="IMIDAZOLONEPROPIONASE"/>
    <property type="match status" value="1"/>
</dbReference>
<dbReference type="OrthoDB" id="9776455at2"/>
<dbReference type="GO" id="GO:0019556">
    <property type="term" value="P:L-histidine catabolic process to glutamate and formamide"/>
    <property type="evidence" value="ECO:0007669"/>
    <property type="project" value="UniProtKB-UniRule"/>
</dbReference>
<dbReference type="Pfam" id="PF07969">
    <property type="entry name" value="Amidohydro_3"/>
    <property type="match status" value="1"/>
</dbReference>
<dbReference type="EC" id="3.5.2.7" evidence="2 9"/>
<evidence type="ECO:0000256" key="6">
    <source>
        <dbReference type="ARBA" id="ARBA00022808"/>
    </source>
</evidence>
<evidence type="ECO:0000256" key="1">
    <source>
        <dbReference type="ARBA" id="ARBA00005023"/>
    </source>
</evidence>
<sequence>MNVQEKLIGPFKQLLTMQHLPVKGALQDKDLEIIADAGIHIKDGKVQTVGNFKGLQEALGDSVELIELTGEYVALPGYIDCHTHIAFGGNRANDFAMRNAGSSYLEIAEAGGGIWSTVKHTRECTEEELKKLTLQRADDLFKQGVTTIEVKSGYGLRVDEELKTLRAIKQANLSSFADLVPTCLAAHMLPKDFEGTAAEYLTLMANELFPVLQGEELTNRVDAFVEKSAFSAEEIVPYYQRAKEMGFDITVHADQFSTSGSHLAVELGAVSADHLEASTANEIDLLADSDVVAVALPAASLGIGCAFTPARKLLDAGASLAIATDWNPGSAPMGKLIESASILATMEKLSNAEILAAITFRAAKALNLSDRGRLVEGQLADFNIYSTDNYQNITYQQGRLQPVAVWKNGMEVYVHTEKMN</sequence>
<dbReference type="Gene3D" id="2.30.40.10">
    <property type="entry name" value="Urease, subunit C, domain 1"/>
    <property type="match status" value="1"/>
</dbReference>
<dbReference type="GO" id="GO:0005737">
    <property type="term" value="C:cytoplasm"/>
    <property type="evidence" value="ECO:0007669"/>
    <property type="project" value="UniProtKB-UniRule"/>
</dbReference>
<keyword evidence="12" id="KW-1185">Reference proteome</keyword>
<accession>A0A1H6B3N5</accession>
<dbReference type="InterPro" id="IPR013108">
    <property type="entry name" value="Amidohydro_3"/>
</dbReference>
<keyword evidence="4" id="KW-0479">Metal-binding</keyword>